<organism evidence="2 3">
    <name type="scientific">Sphingomonas aliaeris</name>
    <dbReference type="NCBI Taxonomy" id="2759526"/>
    <lineage>
        <taxon>Bacteria</taxon>
        <taxon>Pseudomonadati</taxon>
        <taxon>Pseudomonadota</taxon>
        <taxon>Alphaproteobacteria</taxon>
        <taxon>Sphingomonadales</taxon>
        <taxon>Sphingomonadaceae</taxon>
        <taxon>Sphingomonas</taxon>
    </lineage>
</organism>
<dbReference type="EMBL" id="CP061035">
    <property type="protein sequence ID" value="QQV78089.1"/>
    <property type="molecule type" value="Genomic_DNA"/>
</dbReference>
<protein>
    <submittedName>
        <fullName evidence="2">Uncharacterized protein</fullName>
    </submittedName>
</protein>
<proteinExistence type="predicted"/>
<feature type="region of interest" description="Disordered" evidence="1">
    <location>
        <begin position="36"/>
        <end position="63"/>
    </location>
</feature>
<accession>A0A974NW26</accession>
<gene>
    <name evidence="2" type="ORF">H5J25_04980</name>
</gene>
<sequence>MSRTPHNTPTSACAEAGEVMLDGPDGLAVSLTPDAAAKSATAIADAAREARTQTRSPKASSDL</sequence>
<name>A0A974NW26_9SPHN</name>
<dbReference type="KEGG" id="sari:H5J25_04980"/>
<evidence type="ECO:0000313" key="2">
    <source>
        <dbReference type="EMBL" id="QQV78089.1"/>
    </source>
</evidence>
<feature type="compositionally biased region" description="Low complexity" evidence="1">
    <location>
        <begin position="36"/>
        <end position="45"/>
    </location>
</feature>
<evidence type="ECO:0000256" key="1">
    <source>
        <dbReference type="SAM" id="MobiDB-lite"/>
    </source>
</evidence>
<dbReference type="Proteomes" id="UP000595894">
    <property type="component" value="Chromosome"/>
</dbReference>
<dbReference type="AlphaFoldDB" id="A0A974NW26"/>
<evidence type="ECO:0000313" key="3">
    <source>
        <dbReference type="Proteomes" id="UP000595894"/>
    </source>
</evidence>
<keyword evidence="3" id="KW-1185">Reference proteome</keyword>
<feature type="compositionally biased region" description="Polar residues" evidence="1">
    <location>
        <begin position="53"/>
        <end position="63"/>
    </location>
</feature>
<reference evidence="3" key="1">
    <citation type="submission" date="2020-09" db="EMBL/GenBank/DDBJ databases">
        <title>Sphingomonas sp., a new species isolated from pork steak.</title>
        <authorList>
            <person name="Heidler von Heilborn D."/>
        </authorList>
    </citation>
    <scope>NUCLEOTIDE SEQUENCE [LARGE SCALE GENOMIC DNA]</scope>
</reference>
<dbReference type="RefSeq" id="WP_202095019.1">
    <property type="nucleotide sequence ID" value="NZ_CP061035.1"/>
</dbReference>